<accession>A0A6C0TXX3</accession>
<dbReference type="GO" id="GO:0140359">
    <property type="term" value="F:ABC-type transporter activity"/>
    <property type="evidence" value="ECO:0007669"/>
    <property type="project" value="InterPro"/>
</dbReference>
<dbReference type="Proteomes" id="UP000477680">
    <property type="component" value="Chromosome"/>
</dbReference>
<evidence type="ECO:0000256" key="4">
    <source>
        <dbReference type="ARBA" id="ARBA00023136"/>
    </source>
</evidence>
<dbReference type="KEGG" id="kim:G3T16_04005"/>
<protein>
    <submittedName>
        <fullName evidence="7">ABC transporter permease</fullName>
    </submittedName>
</protein>
<dbReference type="RefSeq" id="WP_163493930.1">
    <property type="nucleotide sequence ID" value="NZ_CP048711.1"/>
</dbReference>
<feature type="transmembrane region" description="Helical" evidence="5">
    <location>
        <begin position="275"/>
        <end position="296"/>
    </location>
</feature>
<feature type="transmembrane region" description="Helical" evidence="5">
    <location>
        <begin position="21"/>
        <end position="47"/>
    </location>
</feature>
<sequence length="389" mass="42346">MNGAWIVFLKEMLDNLRDRRTVLSSFIMGPILGPAIFAVAMTALVTITTGELERPLELPVIGAEHAPGLVAWLRQREVEIQQPPEDPEQAVREGNHQVVLVIPEGYAEEFRAGTPATLQLVVDESNRKAQTNIRRAHNLLDAYSTSVGRLRLLARGVDPRLVDAVAIATIDVASREARAAMILGMLPYLIVISMLMGGFYLAIDTTAGERERGSLEALLTMPLTRSALMTGKLAATFVFSVMALVLALLAFYLVIPRMPLHEIGMAINFSPRMALDILLINLPLALFGAALLTVVAAFTRSFKEAQTWLSLVLLLPMIPTFVILILPFQTELWMMLVPSLSQGALVNEIIRGESLGLLHFAVSALTTLGYGLGLGALAARLYGREAMLG</sequence>
<feature type="transmembrane region" description="Helical" evidence="5">
    <location>
        <begin position="179"/>
        <end position="203"/>
    </location>
</feature>
<dbReference type="AlphaFoldDB" id="A0A6C0TXX3"/>
<dbReference type="EMBL" id="CP048711">
    <property type="protein sequence ID" value="QIB64680.1"/>
    <property type="molecule type" value="Genomic_DNA"/>
</dbReference>
<name>A0A6C0TXX3_9GAMM</name>
<gene>
    <name evidence="7" type="ORF">G3T16_04005</name>
</gene>
<organism evidence="7 8">
    <name type="scientific">Kineobactrum salinum</name>
    <dbReference type="NCBI Taxonomy" id="2708301"/>
    <lineage>
        <taxon>Bacteria</taxon>
        <taxon>Pseudomonadati</taxon>
        <taxon>Pseudomonadota</taxon>
        <taxon>Gammaproteobacteria</taxon>
        <taxon>Cellvibrionales</taxon>
        <taxon>Halieaceae</taxon>
        <taxon>Kineobactrum</taxon>
    </lineage>
</organism>
<comment type="subcellular location">
    <subcellularLocation>
        <location evidence="1">Membrane</location>
        <topology evidence="1">Multi-pass membrane protein</topology>
    </subcellularLocation>
</comment>
<keyword evidence="8" id="KW-1185">Reference proteome</keyword>
<proteinExistence type="predicted"/>
<dbReference type="InterPro" id="IPR013525">
    <property type="entry name" value="ABC2_TM"/>
</dbReference>
<evidence type="ECO:0000313" key="8">
    <source>
        <dbReference type="Proteomes" id="UP000477680"/>
    </source>
</evidence>
<feature type="domain" description="ABC-2 type transporter transmembrane" evidence="6">
    <location>
        <begin position="25"/>
        <end position="371"/>
    </location>
</feature>
<evidence type="ECO:0000313" key="7">
    <source>
        <dbReference type="EMBL" id="QIB64680.1"/>
    </source>
</evidence>
<evidence type="ECO:0000256" key="1">
    <source>
        <dbReference type="ARBA" id="ARBA00004141"/>
    </source>
</evidence>
<feature type="transmembrane region" description="Helical" evidence="5">
    <location>
        <begin position="308"/>
        <end position="328"/>
    </location>
</feature>
<dbReference type="PANTHER" id="PTHR43471">
    <property type="entry name" value="ABC TRANSPORTER PERMEASE"/>
    <property type="match status" value="1"/>
</dbReference>
<evidence type="ECO:0000256" key="5">
    <source>
        <dbReference type="SAM" id="Phobius"/>
    </source>
</evidence>
<dbReference type="PANTHER" id="PTHR43471:SF3">
    <property type="entry name" value="ABC TRANSPORTER PERMEASE PROTEIN NATB"/>
    <property type="match status" value="1"/>
</dbReference>
<evidence type="ECO:0000256" key="3">
    <source>
        <dbReference type="ARBA" id="ARBA00022989"/>
    </source>
</evidence>
<keyword evidence="2 5" id="KW-0812">Transmembrane</keyword>
<feature type="transmembrane region" description="Helical" evidence="5">
    <location>
        <begin position="357"/>
        <end position="379"/>
    </location>
</feature>
<dbReference type="Pfam" id="PF12698">
    <property type="entry name" value="ABC2_membrane_3"/>
    <property type="match status" value="1"/>
</dbReference>
<dbReference type="GO" id="GO:0016020">
    <property type="term" value="C:membrane"/>
    <property type="evidence" value="ECO:0007669"/>
    <property type="project" value="UniProtKB-SubCell"/>
</dbReference>
<evidence type="ECO:0000256" key="2">
    <source>
        <dbReference type="ARBA" id="ARBA00022692"/>
    </source>
</evidence>
<feature type="transmembrane region" description="Helical" evidence="5">
    <location>
        <begin position="233"/>
        <end position="255"/>
    </location>
</feature>
<keyword evidence="3 5" id="KW-1133">Transmembrane helix</keyword>
<keyword evidence="4 5" id="KW-0472">Membrane</keyword>
<reference evidence="7 8" key="1">
    <citation type="submission" date="2020-02" db="EMBL/GenBank/DDBJ databases">
        <title>Genome sequencing for Kineobactrum sp. M2.</title>
        <authorList>
            <person name="Park S.-J."/>
        </authorList>
    </citation>
    <scope>NUCLEOTIDE SEQUENCE [LARGE SCALE GENOMIC DNA]</scope>
    <source>
        <strain evidence="7 8">M2</strain>
    </source>
</reference>
<evidence type="ECO:0000259" key="6">
    <source>
        <dbReference type="Pfam" id="PF12698"/>
    </source>
</evidence>